<dbReference type="Pfam" id="PF00094">
    <property type="entry name" value="VWD"/>
    <property type="match status" value="1"/>
</dbReference>
<feature type="region of interest" description="Disordered" evidence="4">
    <location>
        <begin position="635"/>
        <end position="700"/>
    </location>
</feature>
<dbReference type="Pfam" id="PF21013">
    <property type="entry name" value="LOC400499"/>
    <property type="match status" value="1"/>
</dbReference>
<dbReference type="Gene3D" id="2.20.50.20">
    <property type="entry name" value="Lipovitellin. Chain A, domain 3"/>
    <property type="match status" value="1"/>
</dbReference>
<comment type="caution">
    <text evidence="8">The sequence shown here is derived from an EMBL/GenBank/DDBJ whole genome shotgun (WGS) entry which is preliminary data.</text>
</comment>
<dbReference type="Gene3D" id="2.20.80.10">
    <property type="entry name" value="Lipovitellin-phosvitin complex, chain A, domain 4"/>
    <property type="match status" value="1"/>
</dbReference>
<feature type="compositionally biased region" description="Basic and acidic residues" evidence="4">
    <location>
        <begin position="644"/>
        <end position="658"/>
    </location>
</feature>
<dbReference type="Proteomes" id="UP000289886">
    <property type="component" value="Unassembled WGS sequence"/>
</dbReference>
<dbReference type="SUPFAM" id="SSF48431">
    <property type="entry name" value="Lipovitellin-phosvitin complex, superhelical domain"/>
    <property type="match status" value="1"/>
</dbReference>
<evidence type="ECO:0000256" key="1">
    <source>
        <dbReference type="ARBA" id="ARBA00022729"/>
    </source>
</evidence>
<dbReference type="InterPro" id="IPR011030">
    <property type="entry name" value="Lipovitellin_superhlx_dom"/>
</dbReference>
<dbReference type="Pfam" id="PF08742">
    <property type="entry name" value="C8"/>
    <property type="match status" value="1"/>
</dbReference>
<protein>
    <submittedName>
        <fullName evidence="8">Apolipophorin</fullName>
    </submittedName>
</protein>
<dbReference type="SMART" id="SM01169">
    <property type="entry name" value="DUF1943"/>
    <property type="match status" value="1"/>
</dbReference>
<evidence type="ECO:0000259" key="6">
    <source>
        <dbReference type="PROSITE" id="PS51211"/>
    </source>
</evidence>
<dbReference type="PANTHER" id="PTHR37860">
    <property type="entry name" value="AGAP008810-PA"/>
    <property type="match status" value="1"/>
</dbReference>
<dbReference type="InterPro" id="IPR015816">
    <property type="entry name" value="Vitellinogen_b-sht_N"/>
</dbReference>
<dbReference type="InterPro" id="IPR001747">
    <property type="entry name" value="Vitellogenin_N"/>
</dbReference>
<dbReference type="PANTHER" id="PTHR37860:SF2">
    <property type="entry name" value="VITELLOGENIN DOMAIN-CONTAINING PROTEIN"/>
    <property type="match status" value="1"/>
</dbReference>
<keyword evidence="1 5" id="KW-0732">Signal</keyword>
<evidence type="ECO:0000313" key="8">
    <source>
        <dbReference type="EMBL" id="RXM35124.1"/>
    </source>
</evidence>
<dbReference type="InterPro" id="IPR001846">
    <property type="entry name" value="VWF_type-D"/>
</dbReference>
<dbReference type="PROSITE" id="PS51211">
    <property type="entry name" value="VITELLOGENIN"/>
    <property type="match status" value="1"/>
</dbReference>
<dbReference type="SUPFAM" id="SSF56968">
    <property type="entry name" value="Lipovitellin-phosvitin complex, beta-sheet shell regions"/>
    <property type="match status" value="2"/>
</dbReference>
<keyword evidence="9" id="KW-1185">Reference proteome</keyword>
<dbReference type="PROSITE" id="PS51233">
    <property type="entry name" value="VWFD"/>
    <property type="match status" value="1"/>
</dbReference>
<dbReference type="Pfam" id="PF01347">
    <property type="entry name" value="Vitellogenin_N"/>
    <property type="match status" value="1"/>
</dbReference>
<dbReference type="Pfam" id="PF09172">
    <property type="entry name" value="Vit_open_b-sht"/>
    <property type="match status" value="1"/>
</dbReference>
<dbReference type="SMART" id="SM00216">
    <property type="entry name" value="VWD"/>
    <property type="match status" value="1"/>
</dbReference>
<feature type="signal peptide" evidence="5">
    <location>
        <begin position="1"/>
        <end position="18"/>
    </location>
</feature>
<proteinExistence type="predicted"/>
<dbReference type="EMBL" id="SCEB01214478">
    <property type="protein sequence ID" value="RXM35124.1"/>
    <property type="molecule type" value="Genomic_DNA"/>
</dbReference>
<sequence length="4066" mass="448664">MALQGSLLLCAVVATLESSDNVSYQKGSRYTYKYSTETSAFLLESRSASTGLALDSLADIEVLHKCLMVLKLRNVQIKRTSTNKEDLMPSQDRLRESLEKSPLQFSFQDGKIPEICPSVDEPTWVLNIKRGVLSVFQSSHAASREETLEETDVSGRCLTSYEWKGPSLVKTRDLKRCSHRGLAVTSLDSVPLPDSDGQLLDSSLECVQSYRDGVMEEASCTEANLLTPFSRDAGGAQTKTLSTFKLLRVQEGIPTNRDDSREVYSSSLLYEREDGGETGTRASTAEQAAETVRKLCVTKGLHYEPLVDALPACSSEACVSLIAELLLSREMEEERATSFLTSLTFIPQPTAGMIATLTTLLRSPEASRSVFLGVSSVVHTFCSAVQPACASVPEVLALMTVLQGYLEEDCGSGANPEQLSQLQSVLKAVGNAGLAAAALTPALSLCAETQTGPVELRLAALDAFRRIPCNADRSVLLRLYRSREEDVEVRIAAYLQAMRCPNEGLLQAVSQAQREETSSQVGAFVWSHLSQLMETEDPLKRAVRDSLPDDIITKDFDTEAWKFSSYTDATFQSGYGGANVEAAMVFSPKSFLPRSAMGNLTVHVLGRAINLLEVNIRAENIEPLAQRVFGNQPFDFGGDSVTEEDQRTKEDPTEAPLREKKKRNSERHTEEEAAETTQGPGRTRNRKAKQQGCQPGDYSKLNQIKDKFTEGAERSGALRCGVSVKIFGNELSFLNCDDVKDQVKLLSLSLAEIAVKLLKGQEVQYSRRLSLATEELIVPSLSGLPIRLAVNASAAISLRVKGAVDFKQWSNFFINGYIKPSALVHVSARLGVEGQCGQAGLEWVSGLKTSTSLDGGVQVKRGQDLKVFLNTPEETMEIFDISSRLFLLSAEGREELSGPADRTVTASCTDQELSMLIGWQLCCEASYPTDASAGPRLLPGPVSVSARLRKLDRALQQYLFEAAYSFVSKKGSQIPSEAAVHLFMGTPKSDVNRDLAIDVLFHYTQRRLSVKLVHPKKNILIEVLLERKVDEWQRQYSLEAEAILPGLFGTHAIGLLQQKGPTWSTALRLRYGLLGDARNLRHECNIAQKLRRDGGSEDTYLLEVEHELYCSHITAYNHKVQLKHEESAAHTESTLHVSYGKHWDEINNKRRLVLSQTFKNHSKPALTNYFMEFSLQLPDRQVSYRTQLQHSHLRQGHLESSTHLKVHYNDKMPFVAGLHWRDSSKPLLRKWEGSLNMDTPWLYLYTAHKLNQPQRHTYQSISELTAGKAMSIKNLVMETFYKDKGKEKEGRIHVYTPTATYLKVSTSFHVGASVFRSASEVTSLWNQLLKNEIYLENSAKSRSLLFKLKNPKQEFNITAALMVQEEKLKKRNVTLRMVLADHKSPPAVLQLLGQVEELRREKTLYQKRGTLHFRHPFKLLIPQNIVLHETFTVDTERKHYVLETRAVLDENEETVQTLTLGYQPDNPYVCAGLVHPYSAAIVPKNTEVCIRTKTDQNSQYEAEATVRINQKDSLSVLGRYAEPPFTYQWGAAQHDSPVPGTLSRPSRINGVQLNMTHLFQLKSPQALSLESELFSKPTKTHWFSYGVTGKAIVNKHDVSQAHARVKLYGESNANGSLYLQSNGKDAAMLEVDLMNESKKNLRLIGAKLNLHQTLLPRFEDVYLQLTGKASASRVSLLSNVQLGDQALQVDLSGFKDQRAGLSASVSGRVQHNMDSLPLLPPVLGLDGSLKHQDDLSEGALTVKVSDALYEVKLWNHNVFVGGALQCDVSASLKQNGSTWGPEQAEVKGRLGQGQVEGWSDGRLCVQAGSRALCLNLSSSLQPEHTGVKAELTHSVPELNAAGLPSEGTLSVSYDLGALNRSGAVELQGGGCSLVARVAVGRRSAVPPRWQLLSSLNHDSEGLRRQGLPHSAQGTGYYQNGAAGLLAGLSVSVEKQHFNLELEKRSNDSAAQIAVSLNHHMGVISQVIPTALQRLQVNCSGEATTDSLAAHCSGAAASRPLEVRASFLKRSHRLCSNLELQYQRDSLRLEGCYNSKNKSDLAASLVHTSRYLQSLNIPADSRLTAFLKQKPDRCMAVFNLSVGNAGLFTTGELLVKPSYKWRWLVSYSALSSSVPQETAEFWGFVRPERCNFIADIRASCSKAAATLNISTKCRNSHSVRVKWAHVTERTKKKPKRFSITLDAEAKKNMYTGIVGVENKQDSLNSSASFLMVKNKAALNWTLQHKWKALERLSVPGSVSLGGSVKESNTSLEAGIQAALNGRPVHVDMVSVWGKRAAVRVVFHHAVPLWSKAGIPEDGRLTMAATFGHGDDLRLDVVSAPCNVSVQGSLSRGLVKKWSLTVLKQCPSIQNPALTRFSVNGSMLSRDCTARFVTRLETDGDQHAALSLHAACAPRHQLSVELGHSLPLLQALGVPTENKLALTAGSGALLDITLGQCSFRARGDINVSASADLQAQTGWAANWTNTCPTLQRAGLPHSLVAGASLTVGSCLSNLTASLLFDGKAARLQLDSACEPRYSVHGVFRHSIPLLSQQGLPQDNQLTLSAARGPRAGGTVLLQAGKCRIKASGDLKPGKRSEWTWATETACQLIKGVTLPAHSQFNGSVVLDGCRAALLADMLLDGDSASLELTSDCSPRLSLEGVFRHSLPTLQGVPLENRLLVTVGKQTLRHEASVELVSGACELQANGDLQLENKIQWKFQMENKCKRLQDLGTPVKADGSGFFVINRITEELSVVRMLEQVTASYLLSHNVDTLRMWMIDDRTELQAKLDWKEVKVFTLHSQCGVRLAILRVQVKDTPTRSDITTSFRHTWPHLLESGLPGSAEVLCYLQGSVPNMESSAHITVSEDRSISYTLNMSAPGHRRFHFLFRNTHNIRSLQAAGYPKTLETAFTLQNQDPQIKTTLEVQVDGKHVKVWVGAVGSLQRDSPLEVSAEIQHSAPLLNQLGLPFHLKVEGWGQARDADLDGSLKLSCEPNSSLIVMVEGKNRPLSKVLRVKAMHNIPMVRHYLPHSFDINTKLNYSSNDIKGKVDLILDRRDLHVTAALTMRESGYEEVLEISHTFPQLKFVPKSVEVTTSFQRNNSTHTLHHVTLWEGKELKLIATYAGQFLKGSVAPELRVEISHPFFIPWPHQSTLHVHMDHAVHSHLDKIILGWSGKDQVVLLCSLSYGKGRVESRVTLRHPFRLALRHLEFQCDSEAQAGRYTHETQVSWNEGLPVGVRISLQDQSKTNATVWETCVTLSPGQLQSALALVALQGCGSVSRGESSFTETLELDWDTKKIRQSLKHQKSSKEGVNSLQLDVFLENVFQTSCSTQRIEGRVETNYQDQLEHHLKLGLCHPHTPITVSGKHHVSRGELLLRSETRVSVSSSGQEDSDSALIVTARNHGSPGVKNYSIEVELQGCADVQLVLAGRLSSSLLQNHILLEGSLDHQDRVTLRASQGSRCLQAFAGYANGEVGEDALELSVCSEGQRRFKVDVSRCVDGVRLGTLGHVSLSLVNGREVGEDALELSVCSEGQRRFKVDVSRCVDGVRLGTLGHVSLSLVNGSVNLWAQGSREGLHTAEARLAEVSSQLKTRLLDKSRKLESKLLEFRRDVQHTDLLLELSGYPLRLTQAAGRLVENSGRVGSPAWGQSWLRDALTQGLPHYLQRIQRTLQQMQDELKRPLSTLKDAYQDVTLRALDEVWRERVQEVLGGLESRLPTLIKEVWLRQHIHGVLQLLTRGLDTAAQQVLKWTDTKLSRAVSRIRKPLAELYRYTASNGSVAVRLPVLPGEDAELSLSNITAFLLEERLLRPLRELGSLSPAAEYYRLKRRMMESPFEHHAVLIEGRFVVSFDGKVFEVAGRCSVVLAQDFTQDSFTVLLRQEPGGRRSLYLEMNQTVVTILPGPRVEVACSPADLPLVKNGVTVRKDANQITMTNQNGVTVSCDKHHSFCTLTLSGWQHGVSAGLFGTNDNEAANEFTKPDHSHTDSIPHFIQSWQVGSQCRSNTKKPKSCPAAVSQHTCKALFRDACSPMRNCFRVVDPAPFYKLCMSSTCGPNADRTSCSLAAAFVHLCNRNLVPLDIPSKCGKESSP</sequence>
<feature type="chain" id="PRO_5019076566" evidence="5">
    <location>
        <begin position="19"/>
        <end position="4066"/>
    </location>
</feature>
<comment type="caution">
    <text evidence="3">Lacks conserved residue(s) required for the propagation of feature annotation.</text>
</comment>
<dbReference type="InterPro" id="IPR015255">
    <property type="entry name" value="Vitellinogen_open_b-sht"/>
</dbReference>
<evidence type="ECO:0000256" key="4">
    <source>
        <dbReference type="SAM" id="MobiDB-lite"/>
    </source>
</evidence>
<name>A0A444UIZ4_ACIRT</name>
<dbReference type="Gene3D" id="2.30.230.10">
    <property type="entry name" value="Lipovitellin, beta-sheet shell regions, chain A"/>
    <property type="match status" value="1"/>
</dbReference>
<evidence type="ECO:0000256" key="3">
    <source>
        <dbReference type="PROSITE-ProRule" id="PRU00557"/>
    </source>
</evidence>
<gene>
    <name evidence="8" type="ORF">EOD39_4332</name>
</gene>
<dbReference type="InterPro" id="IPR048484">
    <property type="entry name" value="LOC400499-like"/>
</dbReference>
<dbReference type="InterPro" id="IPR015817">
    <property type="entry name" value="Vitellinogen_open_b-sht_sub1"/>
</dbReference>
<evidence type="ECO:0000313" key="9">
    <source>
        <dbReference type="Proteomes" id="UP000289886"/>
    </source>
</evidence>
<dbReference type="GO" id="GO:0005319">
    <property type="term" value="F:lipid transporter activity"/>
    <property type="evidence" value="ECO:0007669"/>
    <property type="project" value="InterPro"/>
</dbReference>
<accession>A0A444UIZ4</accession>
<dbReference type="SMART" id="SM00638">
    <property type="entry name" value="LPD_N"/>
    <property type="match status" value="1"/>
</dbReference>
<evidence type="ECO:0000256" key="5">
    <source>
        <dbReference type="SAM" id="SignalP"/>
    </source>
</evidence>
<dbReference type="InterPro" id="IPR014853">
    <property type="entry name" value="VWF/SSPO/ZAN-like_Cys-rich_dom"/>
</dbReference>
<evidence type="ECO:0000256" key="2">
    <source>
        <dbReference type="ARBA" id="ARBA00023180"/>
    </source>
</evidence>
<feature type="domain" description="Vitellogenin" evidence="6">
    <location>
        <begin position="24"/>
        <end position="596"/>
    </location>
</feature>
<organism evidence="8 9">
    <name type="scientific">Acipenser ruthenus</name>
    <name type="common">Sterlet sturgeon</name>
    <dbReference type="NCBI Taxonomy" id="7906"/>
    <lineage>
        <taxon>Eukaryota</taxon>
        <taxon>Metazoa</taxon>
        <taxon>Chordata</taxon>
        <taxon>Craniata</taxon>
        <taxon>Vertebrata</taxon>
        <taxon>Euteleostomi</taxon>
        <taxon>Actinopterygii</taxon>
        <taxon>Chondrostei</taxon>
        <taxon>Acipenseriformes</taxon>
        <taxon>Acipenseridae</taxon>
        <taxon>Acipenser</taxon>
    </lineage>
</organism>
<feature type="domain" description="VWFD" evidence="7">
    <location>
        <begin position="3814"/>
        <end position="3978"/>
    </location>
</feature>
<reference evidence="8 9" key="1">
    <citation type="submission" date="2019-01" db="EMBL/GenBank/DDBJ databases">
        <title>Draft Genome and Complete Hox-Cluster Characterization of the Sterlet Sturgeon (Acipenser ruthenus).</title>
        <authorList>
            <person name="Wei Q."/>
        </authorList>
    </citation>
    <scope>NUCLEOTIDE SEQUENCE [LARGE SCALE GENOMIC DNA]</scope>
    <source>
        <strain evidence="8">WHYD16114868_AA</strain>
        <tissue evidence="8">Blood</tissue>
    </source>
</reference>
<dbReference type="InterPro" id="IPR015819">
    <property type="entry name" value="Lipid_transp_b-sht_shell"/>
</dbReference>
<keyword evidence="2" id="KW-0325">Glycoprotein</keyword>
<evidence type="ECO:0000259" key="7">
    <source>
        <dbReference type="PROSITE" id="PS51233"/>
    </source>
</evidence>
<dbReference type="Gene3D" id="1.25.10.20">
    <property type="entry name" value="Vitellinogen, superhelical"/>
    <property type="match status" value="1"/>
</dbReference>